<protein>
    <submittedName>
        <fullName evidence="8">Cobalt/nickel transport system permease protein</fullName>
    </submittedName>
</protein>
<evidence type="ECO:0000256" key="7">
    <source>
        <dbReference type="SAM" id="Phobius"/>
    </source>
</evidence>
<dbReference type="EMBL" id="FOCX01000013">
    <property type="protein sequence ID" value="SEO50797.1"/>
    <property type="molecule type" value="Genomic_DNA"/>
</dbReference>
<accession>A0A1H8QA58</accession>
<evidence type="ECO:0000256" key="3">
    <source>
        <dbReference type="ARBA" id="ARBA00022475"/>
    </source>
</evidence>
<evidence type="ECO:0000256" key="5">
    <source>
        <dbReference type="ARBA" id="ARBA00022989"/>
    </source>
</evidence>
<keyword evidence="5 7" id="KW-1133">Transmembrane helix</keyword>
<evidence type="ECO:0000256" key="4">
    <source>
        <dbReference type="ARBA" id="ARBA00022692"/>
    </source>
</evidence>
<reference evidence="9" key="1">
    <citation type="submission" date="2016-10" db="EMBL/GenBank/DDBJ databases">
        <authorList>
            <person name="Varghese N."/>
            <person name="Submissions S."/>
        </authorList>
    </citation>
    <scope>NUCLEOTIDE SEQUENCE [LARGE SCALE GENOMIC DNA]</scope>
    <source>
        <strain evidence="9">IBRC-M 10043</strain>
    </source>
</reference>
<comment type="subcellular location">
    <subcellularLocation>
        <location evidence="1">Cell membrane</location>
        <topology evidence="1">Multi-pass membrane protein</topology>
    </subcellularLocation>
</comment>
<name>A0A1H8QA58_9EURY</name>
<dbReference type="Proteomes" id="UP000198775">
    <property type="component" value="Unassembled WGS sequence"/>
</dbReference>
<feature type="transmembrane region" description="Helical" evidence="7">
    <location>
        <begin position="175"/>
        <end position="203"/>
    </location>
</feature>
<evidence type="ECO:0000256" key="6">
    <source>
        <dbReference type="ARBA" id="ARBA00023136"/>
    </source>
</evidence>
<dbReference type="Gene3D" id="1.10.1760.20">
    <property type="match status" value="1"/>
</dbReference>
<feature type="transmembrane region" description="Helical" evidence="7">
    <location>
        <begin position="104"/>
        <end position="125"/>
    </location>
</feature>
<keyword evidence="3" id="KW-1003">Cell membrane</keyword>
<keyword evidence="9" id="KW-1185">Reference proteome</keyword>
<feature type="transmembrane region" description="Helical" evidence="7">
    <location>
        <begin position="12"/>
        <end position="32"/>
    </location>
</feature>
<dbReference type="InterPro" id="IPR002751">
    <property type="entry name" value="CbiM/NikMN"/>
</dbReference>
<evidence type="ECO:0000256" key="1">
    <source>
        <dbReference type="ARBA" id="ARBA00004651"/>
    </source>
</evidence>
<gene>
    <name evidence="8" type="ORF">SAMN05216388_1013106</name>
</gene>
<sequence length="227" mass="22892">MAHIHLGEGSFPLWALALWTAVGVGLISIVVYRVRKGGIKTQHIALAGIGAAASFAVFQLNLPVWGGIHMNLTGLVGILAGPTLGALVALVVNIFSAALGHGAVGLLGANTLVNATEAIVAYYIFKTLLGMDWDVFPASAGAATIGLSAGAILMGAIIVISGVNGSALPRADLTVAVAGLVGLNLGVAVIEGILTGFIVQFLASVRPDLVGLTDRQRGEDEPAGVTA</sequence>
<organism evidence="8 9">
    <name type="scientific">Halorientalis persicus</name>
    <dbReference type="NCBI Taxonomy" id="1367881"/>
    <lineage>
        <taxon>Archaea</taxon>
        <taxon>Methanobacteriati</taxon>
        <taxon>Methanobacteriota</taxon>
        <taxon>Stenosarchaea group</taxon>
        <taxon>Halobacteria</taxon>
        <taxon>Halobacteriales</taxon>
        <taxon>Haloarculaceae</taxon>
        <taxon>Halorientalis</taxon>
    </lineage>
</organism>
<dbReference type="GO" id="GO:0000041">
    <property type="term" value="P:transition metal ion transport"/>
    <property type="evidence" value="ECO:0007669"/>
    <property type="project" value="InterPro"/>
</dbReference>
<feature type="transmembrane region" description="Helical" evidence="7">
    <location>
        <begin position="145"/>
        <end position="163"/>
    </location>
</feature>
<keyword evidence="4 7" id="KW-0812">Transmembrane</keyword>
<feature type="transmembrane region" description="Helical" evidence="7">
    <location>
        <begin position="68"/>
        <end position="92"/>
    </location>
</feature>
<dbReference type="AlphaFoldDB" id="A0A1H8QA58"/>
<evidence type="ECO:0000256" key="2">
    <source>
        <dbReference type="ARBA" id="ARBA00022448"/>
    </source>
</evidence>
<dbReference type="PANTHER" id="PTHR34229">
    <property type="entry name" value="METAL TRANSPORT PROTEIN HI_1621-RELATED"/>
    <property type="match status" value="1"/>
</dbReference>
<dbReference type="PANTHER" id="PTHR34229:SF1">
    <property type="entry name" value="METAL TRANSPORT PROTEIN HI_1621-RELATED"/>
    <property type="match status" value="1"/>
</dbReference>
<evidence type="ECO:0000313" key="9">
    <source>
        <dbReference type="Proteomes" id="UP000198775"/>
    </source>
</evidence>
<dbReference type="OrthoDB" id="270707at2157"/>
<dbReference type="GO" id="GO:0005886">
    <property type="term" value="C:plasma membrane"/>
    <property type="evidence" value="ECO:0007669"/>
    <property type="project" value="UniProtKB-SubCell"/>
</dbReference>
<feature type="transmembrane region" description="Helical" evidence="7">
    <location>
        <begin position="44"/>
        <end position="62"/>
    </location>
</feature>
<dbReference type="Pfam" id="PF01891">
    <property type="entry name" value="CbiM"/>
    <property type="match status" value="1"/>
</dbReference>
<dbReference type="RefSeq" id="WP_092661363.1">
    <property type="nucleotide sequence ID" value="NZ_FOCX01000013.1"/>
</dbReference>
<evidence type="ECO:0000313" key="8">
    <source>
        <dbReference type="EMBL" id="SEO50797.1"/>
    </source>
</evidence>
<keyword evidence="6 7" id="KW-0472">Membrane</keyword>
<keyword evidence="2" id="KW-0813">Transport</keyword>
<proteinExistence type="predicted"/>